<dbReference type="InterPro" id="IPR002686">
    <property type="entry name" value="Transposase_17"/>
</dbReference>
<dbReference type="HOGENOM" id="CLU_876165_0_0_7"/>
<dbReference type="STRING" id="290397.Adeh_3990"/>
<dbReference type="PANTHER" id="PTHR34322">
    <property type="entry name" value="TRANSPOSASE, Y1_TNP DOMAIN-CONTAINING"/>
    <property type="match status" value="1"/>
</dbReference>
<sequence length="320" mass="35106">MRARPQCLRASSRGTGTATPHCVTAPRQILPHATYLVTRRCAQRQFLLRPSESTNAIVLYVLAVAARRYGILIHAFCALSNHIHLVVTDPGSRLPAFQQYVDALVARAVNASLGRWESFWAPSSYSAVRLVSPADVLDKTAYVLANPVAAGLVRTASEWPGLWSDPSMLGSGKIVVRRPKHFFSANGSMPESVELALVAPPGFDSADQFREQLVDALTAREREAVQAHEVKGLGFMGPRKVLAQRPSGRPAPGEPRRALNPRIASRDKWRRIEALGRLLEFLRDYRVALRAWKDGMRAAVFPAGTYGMRIGHDVVCAAAP</sequence>
<dbReference type="EMBL" id="CP000251">
    <property type="protein sequence ID" value="ABC83754.1"/>
    <property type="molecule type" value="Genomic_DNA"/>
</dbReference>
<evidence type="ECO:0000313" key="3">
    <source>
        <dbReference type="Proteomes" id="UP000001935"/>
    </source>
</evidence>
<feature type="domain" description="Transposase IS200-like" evidence="1">
    <location>
        <begin position="30"/>
        <end position="146"/>
    </location>
</feature>
<dbReference type="GO" id="GO:0006313">
    <property type="term" value="P:DNA transposition"/>
    <property type="evidence" value="ECO:0007669"/>
    <property type="project" value="InterPro"/>
</dbReference>
<dbReference type="Gene3D" id="3.30.70.1290">
    <property type="entry name" value="Transposase IS200-like"/>
    <property type="match status" value="1"/>
</dbReference>
<evidence type="ECO:0000313" key="2">
    <source>
        <dbReference type="EMBL" id="ABC83754.1"/>
    </source>
</evidence>
<dbReference type="KEGG" id="ade:Adeh_3990"/>
<dbReference type="eggNOG" id="COG1943">
    <property type="taxonomic scope" value="Bacteria"/>
</dbReference>
<protein>
    <recommendedName>
        <fullName evidence="1">Transposase IS200-like domain-containing protein</fullName>
    </recommendedName>
</protein>
<accession>Q2IGP3</accession>
<dbReference type="GO" id="GO:0004803">
    <property type="term" value="F:transposase activity"/>
    <property type="evidence" value="ECO:0007669"/>
    <property type="project" value="InterPro"/>
</dbReference>
<dbReference type="AlphaFoldDB" id="Q2IGP3"/>
<dbReference type="GO" id="GO:0003677">
    <property type="term" value="F:DNA binding"/>
    <property type="evidence" value="ECO:0007669"/>
    <property type="project" value="InterPro"/>
</dbReference>
<name>Q2IGP3_ANADE</name>
<reference evidence="2" key="1">
    <citation type="submission" date="2006-01" db="EMBL/GenBank/DDBJ databases">
        <title>Complete sequence of Anaeromyxobacter dehalogenans 2CP-C.</title>
        <authorList>
            <consortium name="US DOE Joint Genome Institute"/>
            <person name="Copeland A."/>
            <person name="Lucas S."/>
            <person name="Lapidus A."/>
            <person name="Barry K."/>
            <person name="Detter J.C."/>
            <person name="Glavina T."/>
            <person name="Hammon N."/>
            <person name="Israni S."/>
            <person name="Pitluck S."/>
            <person name="Brettin T."/>
            <person name="Bruce D."/>
            <person name="Han C."/>
            <person name="Tapia R."/>
            <person name="Gilna P."/>
            <person name="Kiss H."/>
            <person name="Schmutz J."/>
            <person name="Larimer F."/>
            <person name="Land M."/>
            <person name="Kyrpides N."/>
            <person name="Anderson I."/>
            <person name="Sanford R.A."/>
            <person name="Ritalahti K.M."/>
            <person name="Thomas H.S."/>
            <person name="Kirby J.R."/>
            <person name="Zhulin I.B."/>
            <person name="Loeffler F.E."/>
            <person name="Richardson P."/>
        </authorList>
    </citation>
    <scope>NUCLEOTIDE SEQUENCE</scope>
    <source>
        <strain evidence="2">2CP-C</strain>
    </source>
</reference>
<dbReference type="Proteomes" id="UP000001935">
    <property type="component" value="Chromosome"/>
</dbReference>
<gene>
    <name evidence="2" type="ordered locus">Adeh_3990</name>
</gene>
<dbReference type="SUPFAM" id="SSF143422">
    <property type="entry name" value="Transposase IS200-like"/>
    <property type="match status" value="1"/>
</dbReference>
<dbReference type="InterPro" id="IPR036515">
    <property type="entry name" value="Transposase_17_sf"/>
</dbReference>
<proteinExistence type="predicted"/>
<dbReference type="PANTHER" id="PTHR34322:SF2">
    <property type="entry name" value="TRANSPOSASE IS200-LIKE DOMAIN-CONTAINING PROTEIN"/>
    <property type="match status" value="1"/>
</dbReference>
<dbReference type="SMART" id="SM01321">
    <property type="entry name" value="Y1_Tnp"/>
    <property type="match status" value="1"/>
</dbReference>
<organism evidence="2 3">
    <name type="scientific">Anaeromyxobacter dehalogenans (strain 2CP-C)</name>
    <dbReference type="NCBI Taxonomy" id="290397"/>
    <lineage>
        <taxon>Bacteria</taxon>
        <taxon>Pseudomonadati</taxon>
        <taxon>Myxococcota</taxon>
        <taxon>Myxococcia</taxon>
        <taxon>Myxococcales</taxon>
        <taxon>Cystobacterineae</taxon>
        <taxon>Anaeromyxobacteraceae</taxon>
        <taxon>Anaeromyxobacter</taxon>
    </lineage>
</organism>
<evidence type="ECO:0000259" key="1">
    <source>
        <dbReference type="SMART" id="SM01321"/>
    </source>
</evidence>